<evidence type="ECO:0000313" key="1">
    <source>
        <dbReference type="EMBL" id="UOD51421.1"/>
    </source>
</evidence>
<dbReference type="PANTHER" id="PTHR46656">
    <property type="entry name" value="PUTATIVE-RELATED"/>
    <property type="match status" value="1"/>
</dbReference>
<dbReference type="EMBL" id="CP063982">
    <property type="protein sequence ID" value="UOD51421.1"/>
    <property type="molecule type" value="Genomic_DNA"/>
</dbReference>
<reference evidence="1 2" key="1">
    <citation type="submission" date="2020-11" db="EMBL/GenBank/DDBJ databases">
        <title>Algicoccus daihaiensis sp.nov., isolated from Daihai Lake in Inner Mongolia.</title>
        <authorList>
            <person name="Kai J."/>
        </authorList>
    </citation>
    <scope>NUCLEOTIDE SEQUENCE [LARGE SCALE GENOMIC DNA]</scope>
    <source>
        <strain evidence="2">f23</strain>
    </source>
</reference>
<accession>A0ABY4AM76</accession>
<dbReference type="Pfam" id="PF13692">
    <property type="entry name" value="Glyco_trans_1_4"/>
    <property type="match status" value="1"/>
</dbReference>
<sequence>MTAIRPEYIPTKILSLILSMREDLRALGFHLAHKRAEFFQWLVNHGVHEYPVLLELEGVRDHTDWLADNHWAQPPHPFGVNLVGYAFGELGIGEDVRMAGRALMAAKVPFTLLNFKPGDDIPQNDHSMAQFVSDDSPYAVNIFCMTAQENGRHFLTQGKGRYGGRYNIGYWPWELAGWPRDWELSFDLVDEVWVSTWHTYSALADICPKPLFRMPMAVEIPDITWFKTRSHARAHFGLPDQATLFCFSFDFNSSMYRKNPQACVAAFMQAFPVDVFNSDDVGLVIKAHAPSKPNPAWQQLKRLATQDSRIHIIEGTLSKPDLLALYQACDCFVSLHRAEGFGRGIAEALKLGLHVIATGYSGNVDFCEAPGADLVDYQLIPVKSDQYPYAQGQVWADPDVNHAARLMLEFVQSGAPRQMQSWSAFDANVVGQTYKKRLQQIKSENPELFS</sequence>
<dbReference type="Gene3D" id="3.40.50.2000">
    <property type="entry name" value="Glycogen Phosphorylase B"/>
    <property type="match status" value="1"/>
</dbReference>
<dbReference type="CDD" id="cd01635">
    <property type="entry name" value="Glycosyltransferase_GTB-type"/>
    <property type="match status" value="1"/>
</dbReference>
<dbReference type="PANTHER" id="PTHR46656:SF3">
    <property type="entry name" value="PUTATIVE-RELATED"/>
    <property type="match status" value="1"/>
</dbReference>
<evidence type="ECO:0000313" key="2">
    <source>
        <dbReference type="Proteomes" id="UP000831607"/>
    </source>
</evidence>
<keyword evidence="2" id="KW-1185">Reference proteome</keyword>
<name>A0ABY4AM76_9BURK</name>
<dbReference type="RefSeq" id="WP_243479887.1">
    <property type="nucleotide sequence ID" value="NZ_CP063982.1"/>
</dbReference>
<dbReference type="SUPFAM" id="SSF53756">
    <property type="entry name" value="UDP-Glycosyltransferase/glycogen phosphorylase"/>
    <property type="match status" value="1"/>
</dbReference>
<organism evidence="1 2">
    <name type="scientific">Orrella daihaiensis</name>
    <dbReference type="NCBI Taxonomy" id="2782176"/>
    <lineage>
        <taxon>Bacteria</taxon>
        <taxon>Pseudomonadati</taxon>
        <taxon>Pseudomonadota</taxon>
        <taxon>Betaproteobacteria</taxon>
        <taxon>Burkholderiales</taxon>
        <taxon>Alcaligenaceae</taxon>
        <taxon>Orrella</taxon>
    </lineage>
</organism>
<protein>
    <submittedName>
        <fullName evidence="1">Glycosyltransferase</fullName>
    </submittedName>
</protein>
<dbReference type="Proteomes" id="UP000831607">
    <property type="component" value="Chromosome"/>
</dbReference>
<proteinExistence type="predicted"/>
<gene>
    <name evidence="1" type="ORF">DHf2319_06240</name>
</gene>